<evidence type="ECO:0000313" key="1">
    <source>
        <dbReference type="EMBL" id="RVD85412.1"/>
    </source>
</evidence>
<organism evidence="1 2">
    <name type="scientific">Arthrobotrys flagrans</name>
    <name type="common">Nematode-trapping fungus</name>
    <name type="synonym">Trichothecium flagrans</name>
    <dbReference type="NCBI Taxonomy" id="97331"/>
    <lineage>
        <taxon>Eukaryota</taxon>
        <taxon>Fungi</taxon>
        <taxon>Dikarya</taxon>
        <taxon>Ascomycota</taxon>
        <taxon>Pezizomycotina</taxon>
        <taxon>Orbiliomycetes</taxon>
        <taxon>Orbiliales</taxon>
        <taxon>Orbiliaceae</taxon>
        <taxon>Arthrobotrys</taxon>
    </lineage>
</organism>
<dbReference type="Proteomes" id="UP000283090">
    <property type="component" value="Unassembled WGS sequence"/>
</dbReference>
<dbReference type="EMBL" id="SAEB01000006">
    <property type="protein sequence ID" value="RVD85412.1"/>
    <property type="molecule type" value="Genomic_DNA"/>
</dbReference>
<reference evidence="1 2" key="1">
    <citation type="submission" date="2019-01" db="EMBL/GenBank/DDBJ databases">
        <title>Intercellular communication is required for trap formation in the nematode-trapping fungus Duddingtonia flagrans.</title>
        <authorList>
            <person name="Youssar L."/>
            <person name="Wernet V."/>
            <person name="Hensel N."/>
            <person name="Hildebrandt H.-G."/>
            <person name="Fischer R."/>
        </authorList>
    </citation>
    <scope>NUCLEOTIDE SEQUENCE [LARGE SCALE GENOMIC DNA]</scope>
    <source>
        <strain evidence="1 2">CBS H-5679</strain>
    </source>
</reference>
<dbReference type="RefSeq" id="XP_067490956.1">
    <property type="nucleotide sequence ID" value="XM_067632715.1"/>
</dbReference>
<evidence type="ECO:0000313" key="2">
    <source>
        <dbReference type="Proteomes" id="UP000283090"/>
    </source>
</evidence>
<protein>
    <submittedName>
        <fullName evidence="1">Uncharacterized protein</fullName>
    </submittedName>
</protein>
<dbReference type="VEuPathDB" id="FungiDB:DFL_003735"/>
<keyword evidence="2" id="KW-1185">Reference proteome</keyword>
<dbReference type="AlphaFoldDB" id="A0A437A2R3"/>
<name>A0A437A2R3_ARTFL</name>
<proteinExistence type="predicted"/>
<gene>
    <name evidence="1" type="ORF">DFL_003735</name>
</gene>
<sequence length="77" mass="8657">MQSIEDNELLLKSRAHVQSQRSDGTTYRRMSVSIVSSIMCCLGSRTKKDEHLTEDFEITEGNISEQSLVDNPPCPVN</sequence>
<comment type="caution">
    <text evidence="1">The sequence shown here is derived from an EMBL/GenBank/DDBJ whole genome shotgun (WGS) entry which is preliminary data.</text>
</comment>
<accession>A0A437A2R3</accession>
<dbReference type="GeneID" id="93586046"/>